<dbReference type="AlphaFoldDB" id="A0A250KXT3"/>
<protein>
    <submittedName>
        <fullName evidence="2">Uncharacterized protein</fullName>
    </submittedName>
</protein>
<keyword evidence="3" id="KW-1185">Reference proteome</keyword>
<keyword evidence="1" id="KW-1133">Transmembrane helix</keyword>
<sequence>MAVFLGNRFTQEPLTPRILSASAIIIGSVVFINSANRSKPPKKAMVAVNEWS</sequence>
<evidence type="ECO:0000313" key="2">
    <source>
        <dbReference type="EMBL" id="BBA36412.1"/>
    </source>
</evidence>
<organism evidence="2 3">
    <name type="scientific">Methylocaldum marinum</name>
    <dbReference type="NCBI Taxonomy" id="1432792"/>
    <lineage>
        <taxon>Bacteria</taxon>
        <taxon>Pseudomonadati</taxon>
        <taxon>Pseudomonadota</taxon>
        <taxon>Gammaproteobacteria</taxon>
        <taxon>Methylococcales</taxon>
        <taxon>Methylococcaceae</taxon>
        <taxon>Methylocaldum</taxon>
    </lineage>
</organism>
<accession>A0A250KXT3</accession>
<dbReference type="Proteomes" id="UP000266313">
    <property type="component" value="Chromosome"/>
</dbReference>
<keyword evidence="1" id="KW-0812">Transmembrane</keyword>
<dbReference type="EMBL" id="AP017928">
    <property type="protein sequence ID" value="BBA36412.1"/>
    <property type="molecule type" value="Genomic_DNA"/>
</dbReference>
<evidence type="ECO:0000256" key="1">
    <source>
        <dbReference type="SAM" id="Phobius"/>
    </source>
</evidence>
<reference evidence="2 3" key="1">
    <citation type="submission" date="2016-12" db="EMBL/GenBank/DDBJ databases">
        <title>Genome sequencing of Methylocaldum marinum.</title>
        <authorList>
            <person name="Takeuchi M."/>
            <person name="Kamagata Y."/>
            <person name="Hiraoka S."/>
            <person name="Oshima K."/>
            <person name="Hattori M."/>
            <person name="Iwasaki W."/>
        </authorList>
    </citation>
    <scope>NUCLEOTIDE SEQUENCE [LARGE SCALE GENOMIC DNA]</scope>
    <source>
        <strain evidence="2 3">S8</strain>
    </source>
</reference>
<dbReference type="KEGG" id="mmai:sS8_4482"/>
<evidence type="ECO:0000313" key="3">
    <source>
        <dbReference type="Proteomes" id="UP000266313"/>
    </source>
</evidence>
<name>A0A250KXT3_9GAMM</name>
<gene>
    <name evidence="2" type="ORF">sS8_4482</name>
</gene>
<proteinExistence type="predicted"/>
<keyword evidence="1" id="KW-0472">Membrane</keyword>
<feature type="transmembrane region" description="Helical" evidence="1">
    <location>
        <begin position="18"/>
        <end position="35"/>
    </location>
</feature>